<proteinExistence type="predicted"/>
<dbReference type="Proteomes" id="UP000005240">
    <property type="component" value="Unassembled WGS sequence"/>
</dbReference>
<keyword evidence="4" id="KW-1185">Reference proteome</keyword>
<evidence type="ECO:0000313" key="4">
    <source>
        <dbReference type="Proteomes" id="UP000005240"/>
    </source>
</evidence>
<organism evidence="2">
    <name type="scientific">Puccinia triticina (isolate 1-1 / race 1 (BBBD))</name>
    <name type="common">Brown leaf rust fungus</name>
    <dbReference type="NCBI Taxonomy" id="630390"/>
    <lineage>
        <taxon>Eukaryota</taxon>
        <taxon>Fungi</taxon>
        <taxon>Dikarya</taxon>
        <taxon>Basidiomycota</taxon>
        <taxon>Pucciniomycotina</taxon>
        <taxon>Pucciniomycetes</taxon>
        <taxon>Pucciniales</taxon>
        <taxon>Pucciniaceae</taxon>
        <taxon>Puccinia</taxon>
    </lineage>
</organism>
<dbReference type="OrthoDB" id="1301613at2759"/>
<sequence length="124" mass="13537">MAIGRARRRAARTRPGLGRAWAGILGNIPKLTRPARPAAEIGRIRVARRAPNGRPLYPRPPGSPGADITPTMARQTSQNKEDIEVPPSTDLERNEEIPEPWMIPTTSVASESAFSMGGRVLDDY</sequence>
<dbReference type="EMBL" id="ADAS02000015">
    <property type="protein sequence ID" value="OAV97124.1"/>
    <property type="molecule type" value="Genomic_DNA"/>
</dbReference>
<name>A0A180GX66_PUCT1</name>
<reference evidence="2" key="2">
    <citation type="submission" date="2016-05" db="EMBL/GenBank/DDBJ databases">
        <title>Comparative analysis highlights variable genome content of wheat rusts and divergence of the mating loci.</title>
        <authorList>
            <person name="Cuomo C.A."/>
            <person name="Bakkeren G."/>
            <person name="Szabo L."/>
            <person name="Khalil H."/>
            <person name="Joly D."/>
            <person name="Goldberg J."/>
            <person name="Young S."/>
            <person name="Zeng Q."/>
            <person name="Fellers J."/>
        </authorList>
    </citation>
    <scope>NUCLEOTIDE SEQUENCE [LARGE SCALE GENOMIC DNA]</scope>
    <source>
        <strain evidence="2">1-1 BBBD Race 1</strain>
    </source>
</reference>
<protein>
    <submittedName>
        <fullName evidence="2 3">Uncharacterized protein</fullName>
    </submittedName>
</protein>
<accession>A0A180GX66</accession>
<evidence type="ECO:0000256" key="1">
    <source>
        <dbReference type="SAM" id="MobiDB-lite"/>
    </source>
</evidence>
<evidence type="ECO:0000313" key="2">
    <source>
        <dbReference type="EMBL" id="OAV97124.1"/>
    </source>
</evidence>
<reference evidence="3" key="4">
    <citation type="submission" date="2025-05" db="UniProtKB">
        <authorList>
            <consortium name="EnsemblFungi"/>
        </authorList>
    </citation>
    <scope>IDENTIFICATION</scope>
    <source>
        <strain evidence="3">isolate 1-1 / race 1 (BBBD)</strain>
    </source>
</reference>
<gene>
    <name evidence="2" type="ORF">PTTG_26148</name>
</gene>
<feature type="region of interest" description="Disordered" evidence="1">
    <location>
        <begin position="42"/>
        <end position="100"/>
    </location>
</feature>
<dbReference type="AlphaFoldDB" id="A0A180GX66"/>
<dbReference type="EnsemblFungi" id="PTTG_26148-t43_1">
    <property type="protein sequence ID" value="PTTG_26148-t43_1-p1"/>
    <property type="gene ID" value="PTTG_26148"/>
</dbReference>
<reference evidence="3 4" key="3">
    <citation type="journal article" date="2017" name="G3 (Bethesda)">
        <title>Comparative analysis highlights variable genome content of wheat rusts and divergence of the mating loci.</title>
        <authorList>
            <person name="Cuomo C.A."/>
            <person name="Bakkeren G."/>
            <person name="Khalil H.B."/>
            <person name="Panwar V."/>
            <person name="Joly D."/>
            <person name="Linning R."/>
            <person name="Sakthikumar S."/>
            <person name="Song X."/>
            <person name="Adiconis X."/>
            <person name="Fan L."/>
            <person name="Goldberg J.M."/>
            <person name="Levin J.Z."/>
            <person name="Young S."/>
            <person name="Zeng Q."/>
            <person name="Anikster Y."/>
            <person name="Bruce M."/>
            <person name="Wang M."/>
            <person name="Yin C."/>
            <person name="McCallum B."/>
            <person name="Szabo L.J."/>
            <person name="Hulbert S."/>
            <person name="Chen X."/>
            <person name="Fellers J.P."/>
        </authorList>
    </citation>
    <scope>NUCLEOTIDE SEQUENCE</scope>
    <source>
        <strain evidence="4">Isolate 1-1 / race 1 (BBBD)</strain>
        <strain evidence="3">isolate 1-1 / race 1 (BBBD)</strain>
    </source>
</reference>
<reference evidence="2" key="1">
    <citation type="submission" date="2009-11" db="EMBL/GenBank/DDBJ databases">
        <authorList>
            <consortium name="The Broad Institute Genome Sequencing Platform"/>
            <person name="Ward D."/>
            <person name="Feldgarden M."/>
            <person name="Earl A."/>
            <person name="Young S.K."/>
            <person name="Zeng Q."/>
            <person name="Koehrsen M."/>
            <person name="Alvarado L."/>
            <person name="Berlin A."/>
            <person name="Bochicchio J."/>
            <person name="Borenstein D."/>
            <person name="Chapman S.B."/>
            <person name="Chen Z."/>
            <person name="Engels R."/>
            <person name="Freedman E."/>
            <person name="Gellesch M."/>
            <person name="Goldberg J."/>
            <person name="Griggs A."/>
            <person name="Gujja S."/>
            <person name="Heilman E."/>
            <person name="Heiman D."/>
            <person name="Hepburn T."/>
            <person name="Howarth C."/>
            <person name="Jen D."/>
            <person name="Larson L."/>
            <person name="Lewis B."/>
            <person name="Mehta T."/>
            <person name="Park D."/>
            <person name="Pearson M."/>
            <person name="Roberts A."/>
            <person name="Saif S."/>
            <person name="Shea T."/>
            <person name="Shenoy N."/>
            <person name="Sisk P."/>
            <person name="Stolte C."/>
            <person name="Sykes S."/>
            <person name="Thomson T."/>
            <person name="Walk T."/>
            <person name="White J."/>
            <person name="Yandava C."/>
            <person name="Izard J."/>
            <person name="Baranova O.V."/>
            <person name="Blanton J.M."/>
            <person name="Tanner A.C."/>
            <person name="Dewhirst F.E."/>
            <person name="Haas B."/>
            <person name="Nusbaum C."/>
            <person name="Birren B."/>
        </authorList>
    </citation>
    <scope>NUCLEOTIDE SEQUENCE [LARGE SCALE GENOMIC DNA]</scope>
    <source>
        <strain evidence="2">1-1 BBBD Race 1</strain>
    </source>
</reference>
<evidence type="ECO:0000313" key="3">
    <source>
        <dbReference type="EnsemblFungi" id="PTTG_26148-t43_1-p1"/>
    </source>
</evidence>
<dbReference type="VEuPathDB" id="FungiDB:PTTG_26148"/>